<reference evidence="2" key="1">
    <citation type="journal article" date="2020" name="mSystems">
        <title>Genome- and Community-Level Interaction Insights into Carbon Utilization and Element Cycling Functions of Hydrothermarchaeota in Hydrothermal Sediment.</title>
        <authorList>
            <person name="Zhou Z."/>
            <person name="Liu Y."/>
            <person name="Xu W."/>
            <person name="Pan J."/>
            <person name="Luo Z.H."/>
            <person name="Li M."/>
        </authorList>
    </citation>
    <scope>NUCLEOTIDE SEQUENCE [LARGE SCALE GENOMIC DNA]</scope>
    <source>
        <strain evidence="1">SpSt-629</strain>
        <strain evidence="2">SpSt-688</strain>
    </source>
</reference>
<accession>A0A7J3N0P5</accession>
<dbReference type="PANTHER" id="PTHR42146">
    <property type="entry name" value="3',5'-CYCLIC-NUCLEOTIDE PHOSPHODIESTERASE"/>
    <property type="match status" value="1"/>
</dbReference>
<dbReference type="SUPFAM" id="SSF64182">
    <property type="entry name" value="DHH phosphoesterases"/>
    <property type="match status" value="1"/>
</dbReference>
<evidence type="ECO:0008006" key="3">
    <source>
        <dbReference type="Google" id="ProtNLM"/>
    </source>
</evidence>
<dbReference type="Gene3D" id="3.10.310.30">
    <property type="match status" value="1"/>
</dbReference>
<dbReference type="InterPro" id="IPR038763">
    <property type="entry name" value="DHH_sf"/>
</dbReference>
<sequence>MIILGSRLRPFVIITHRDLDGVASASLYIYCKNLSEDMYRVIFIEPNKILDVFRKYYKKNRNYVIIDIGLNNNIYQELKHIDLSEVHIEWYDHHVWEDEWIKTLKAKNVEIYVDRSVCATGVVAKNVCRNCMDSSSINDFVESVCGADLWKFNRYESAFLFRYADAKNTNEWRYNVLKTFTNYLRNRDHDLLSIVKEEVVRYVDEELRVLSNLDREIVKFVIDGITLCVYMKREHIPSSSIIGNTLLSRCDIAAIINESLKSISFRSSRCNVRELAKIFNGGGHIKAAGAPLEVSPVYKVLKNIGIGNSIVRGNIVNNLLDKIAKNIDWRKLCVSD</sequence>
<dbReference type="AlphaFoldDB" id="A0A7J3N0P5"/>
<dbReference type="EMBL" id="DTDH01000212">
    <property type="protein sequence ID" value="HGT99260.1"/>
    <property type="molecule type" value="Genomic_DNA"/>
</dbReference>
<evidence type="ECO:0000313" key="2">
    <source>
        <dbReference type="EMBL" id="HGT99260.1"/>
    </source>
</evidence>
<protein>
    <recommendedName>
        <fullName evidence="3">DHHA1 domain-containing protein</fullName>
    </recommendedName>
</protein>
<organism evidence="2">
    <name type="scientific">Ignisphaera aggregans</name>
    <dbReference type="NCBI Taxonomy" id="334771"/>
    <lineage>
        <taxon>Archaea</taxon>
        <taxon>Thermoproteota</taxon>
        <taxon>Thermoprotei</taxon>
        <taxon>Desulfurococcales</taxon>
        <taxon>Desulfurococcaceae</taxon>
        <taxon>Ignisphaera</taxon>
    </lineage>
</organism>
<dbReference type="InterPro" id="IPR052968">
    <property type="entry name" value="Nucleotide_metab_enz"/>
</dbReference>
<comment type="caution">
    <text evidence="2">The sequence shown here is derived from an EMBL/GenBank/DDBJ whole genome shotgun (WGS) entry which is preliminary data.</text>
</comment>
<proteinExistence type="predicted"/>
<gene>
    <name evidence="1" type="ORF">ENT99_01325</name>
    <name evidence="2" type="ORF">ENU64_07535</name>
</gene>
<name>A0A7J3N0P5_9CREN</name>
<dbReference type="EMBL" id="DTAU01000031">
    <property type="protein sequence ID" value="HFQ78330.1"/>
    <property type="molecule type" value="Genomic_DNA"/>
</dbReference>
<evidence type="ECO:0000313" key="1">
    <source>
        <dbReference type="EMBL" id="HFQ78330.1"/>
    </source>
</evidence>
<dbReference type="PANTHER" id="PTHR42146:SF1">
    <property type="entry name" value="OLIGORIBONUCLEASE NRNB"/>
    <property type="match status" value="1"/>
</dbReference>